<accession>A0A1H6WRM6</accession>
<gene>
    <name evidence="1" type="ORF">SAMN05216201_10570</name>
</gene>
<dbReference type="Proteomes" id="UP000242930">
    <property type="component" value="Unassembled WGS sequence"/>
</dbReference>
<evidence type="ECO:0000313" key="1">
    <source>
        <dbReference type="EMBL" id="SEJ15035.1"/>
    </source>
</evidence>
<proteinExistence type="predicted"/>
<sequence>MSNAAPFETHHERYDAWFARHEPAYISELLALRHFEQPALARKSKLASFQP</sequence>
<dbReference type="STRING" id="915471.SAMN05216201_10570"/>
<evidence type="ECO:0000313" key="2">
    <source>
        <dbReference type="Proteomes" id="UP000242930"/>
    </source>
</evidence>
<reference evidence="2" key="1">
    <citation type="submission" date="2016-10" db="EMBL/GenBank/DDBJ databases">
        <authorList>
            <person name="Varghese N."/>
            <person name="Submissions S."/>
        </authorList>
    </citation>
    <scope>NUCLEOTIDE SEQUENCE [LARGE SCALE GENOMIC DNA]</scope>
    <source>
        <strain evidence="2">LMG 25967</strain>
    </source>
</reference>
<keyword evidence="2" id="KW-1185">Reference proteome</keyword>
<name>A0A1H6WRM6_9PSED</name>
<dbReference type="EMBL" id="FNZE01000005">
    <property type="protein sequence ID" value="SEJ15035.1"/>
    <property type="molecule type" value="Genomic_DNA"/>
</dbReference>
<protein>
    <submittedName>
        <fullName evidence="1">Uncharacterized protein</fullName>
    </submittedName>
</protein>
<dbReference type="AlphaFoldDB" id="A0A1H6WRM6"/>
<organism evidence="1 2">
    <name type="scientific">Pseudomonas linyingensis</name>
    <dbReference type="NCBI Taxonomy" id="915471"/>
    <lineage>
        <taxon>Bacteria</taxon>
        <taxon>Pseudomonadati</taxon>
        <taxon>Pseudomonadota</taxon>
        <taxon>Gammaproteobacteria</taxon>
        <taxon>Pseudomonadales</taxon>
        <taxon>Pseudomonadaceae</taxon>
        <taxon>Pseudomonas</taxon>
    </lineage>
</organism>